<dbReference type="Gene3D" id="2.70.170.10">
    <property type="entry name" value="Neurotransmitter-gated ion-channel ligand-binding domain"/>
    <property type="match status" value="1"/>
</dbReference>
<dbReference type="SUPFAM" id="SSF90112">
    <property type="entry name" value="Neurotransmitter-gated ion-channel transmembrane pore"/>
    <property type="match status" value="1"/>
</dbReference>
<dbReference type="CDD" id="cd19051">
    <property type="entry name" value="LGIC_TM_cation"/>
    <property type="match status" value="1"/>
</dbReference>
<comment type="subcellular location">
    <subcellularLocation>
        <location evidence="1">Membrane</location>
        <topology evidence="1">Multi-pass membrane protein</topology>
    </subcellularLocation>
</comment>
<feature type="domain" description="Neurotransmitter-gated ion-channel transmembrane" evidence="3">
    <location>
        <begin position="67"/>
        <end position="309"/>
    </location>
</feature>
<dbReference type="GO" id="GO:0004888">
    <property type="term" value="F:transmembrane signaling receptor activity"/>
    <property type="evidence" value="ECO:0007669"/>
    <property type="project" value="InterPro"/>
</dbReference>
<feature type="transmembrane region" description="Helical" evidence="2">
    <location>
        <begin position="130"/>
        <end position="151"/>
    </location>
</feature>
<sequence length="331" mass="37877">MDSSKLRLALVNGSDNLELYVRNAEWSLTDFAARVYEKQYDCCPHPFVDINYFMVLKRSPSYYIFSLVIPSAFITVVTIVGFFTPHSTTGENTEKVSLGVTALLSMAIIMMMVSDEVPATSEVIPLIGKYYIGLIFLIFLAAFTTTLTLSFQMRGNAGNRMSPRLKYILFEKIAKNPIVSWLFAVQLAHKRNLGRSRNFEPNTFIFENNNTEGVTCKIKVTPNGKTKHAKIVQMEELTGNINKYSIDCDSKNCSQYVFLRIYECIETIEQTMVQDHEQTNIKFEWEQATRIIERLIMIVYIILTVVFATYMLFGRAEDLRLSNENMDALKA</sequence>
<dbReference type="AlphaFoldDB" id="A0A914CP43"/>
<feature type="transmembrane region" description="Helical" evidence="2">
    <location>
        <begin position="62"/>
        <end position="84"/>
    </location>
</feature>
<keyword evidence="2" id="KW-1133">Transmembrane helix</keyword>
<organism evidence="4 5">
    <name type="scientific">Acrobeloides nanus</name>
    <dbReference type="NCBI Taxonomy" id="290746"/>
    <lineage>
        <taxon>Eukaryota</taxon>
        <taxon>Metazoa</taxon>
        <taxon>Ecdysozoa</taxon>
        <taxon>Nematoda</taxon>
        <taxon>Chromadorea</taxon>
        <taxon>Rhabditida</taxon>
        <taxon>Tylenchina</taxon>
        <taxon>Cephalobomorpha</taxon>
        <taxon>Cephaloboidea</taxon>
        <taxon>Cephalobidae</taxon>
        <taxon>Acrobeloides</taxon>
    </lineage>
</organism>
<dbReference type="SUPFAM" id="SSF63712">
    <property type="entry name" value="Nicotinic receptor ligand binding domain-like"/>
    <property type="match status" value="1"/>
</dbReference>
<dbReference type="WBParaSite" id="ACRNAN_scaffold12954.g16497.t1">
    <property type="protein sequence ID" value="ACRNAN_scaffold12954.g16497.t1"/>
    <property type="gene ID" value="ACRNAN_scaffold12954.g16497"/>
</dbReference>
<evidence type="ECO:0000313" key="4">
    <source>
        <dbReference type="Proteomes" id="UP000887540"/>
    </source>
</evidence>
<dbReference type="GO" id="GO:0016020">
    <property type="term" value="C:membrane"/>
    <property type="evidence" value="ECO:0007669"/>
    <property type="project" value="UniProtKB-SubCell"/>
</dbReference>
<proteinExistence type="predicted"/>
<keyword evidence="4" id="KW-1185">Reference proteome</keyword>
<keyword evidence="2" id="KW-0812">Transmembrane</keyword>
<evidence type="ECO:0000256" key="2">
    <source>
        <dbReference type="SAM" id="Phobius"/>
    </source>
</evidence>
<feature type="transmembrane region" description="Helical" evidence="2">
    <location>
        <begin position="96"/>
        <end position="114"/>
    </location>
</feature>
<keyword evidence="2" id="KW-0472">Membrane</keyword>
<dbReference type="Proteomes" id="UP000887540">
    <property type="component" value="Unplaced"/>
</dbReference>
<accession>A0A914CP43</accession>
<dbReference type="Gene3D" id="1.20.58.390">
    <property type="entry name" value="Neurotransmitter-gated ion-channel transmembrane domain"/>
    <property type="match status" value="1"/>
</dbReference>
<feature type="transmembrane region" description="Helical" evidence="2">
    <location>
        <begin position="295"/>
        <end position="313"/>
    </location>
</feature>
<dbReference type="InterPro" id="IPR006201">
    <property type="entry name" value="Neur_channel"/>
</dbReference>
<evidence type="ECO:0000313" key="5">
    <source>
        <dbReference type="WBParaSite" id="ACRNAN_scaffold12954.g16497.t1"/>
    </source>
</evidence>
<evidence type="ECO:0000256" key="1">
    <source>
        <dbReference type="ARBA" id="ARBA00004141"/>
    </source>
</evidence>
<protein>
    <submittedName>
        <fullName evidence="5">Neurotransmitter-gated ion-channel transmembrane domain-containing protein</fullName>
    </submittedName>
</protein>
<dbReference type="Pfam" id="PF02932">
    <property type="entry name" value="Neur_chan_memb"/>
    <property type="match status" value="1"/>
</dbReference>
<dbReference type="GO" id="GO:0005230">
    <property type="term" value="F:extracellular ligand-gated monoatomic ion channel activity"/>
    <property type="evidence" value="ECO:0007669"/>
    <property type="project" value="InterPro"/>
</dbReference>
<dbReference type="PANTHER" id="PTHR18945">
    <property type="entry name" value="NEUROTRANSMITTER GATED ION CHANNEL"/>
    <property type="match status" value="1"/>
</dbReference>
<reference evidence="5" key="1">
    <citation type="submission" date="2022-11" db="UniProtKB">
        <authorList>
            <consortium name="WormBaseParasite"/>
        </authorList>
    </citation>
    <scope>IDENTIFICATION</scope>
</reference>
<evidence type="ECO:0000259" key="3">
    <source>
        <dbReference type="Pfam" id="PF02932"/>
    </source>
</evidence>
<dbReference type="InterPro" id="IPR036734">
    <property type="entry name" value="Neur_chan_lig-bd_sf"/>
</dbReference>
<dbReference type="InterPro" id="IPR038050">
    <property type="entry name" value="Neuro_actylchol_rec"/>
</dbReference>
<name>A0A914CP43_9BILA</name>
<dbReference type="InterPro" id="IPR036719">
    <property type="entry name" value="Neuro-gated_channel_TM_sf"/>
</dbReference>
<dbReference type="InterPro" id="IPR006029">
    <property type="entry name" value="Neurotrans-gated_channel_TM"/>
</dbReference>
<dbReference type="FunFam" id="1.20.58.390:FF:000049">
    <property type="entry name" value="AcetylCholine Receptor"/>
    <property type="match status" value="1"/>
</dbReference>